<keyword evidence="4 10" id="KW-1133">Transmembrane helix</keyword>
<evidence type="ECO:0000256" key="1">
    <source>
        <dbReference type="ARBA" id="ARBA00004651"/>
    </source>
</evidence>
<dbReference type="AlphaFoldDB" id="A0A2I1HY41"/>
<evidence type="ECO:0000256" key="10">
    <source>
        <dbReference type="HAMAP-Rule" id="MF_00454"/>
    </source>
</evidence>
<reference evidence="11 12" key="1">
    <citation type="submission" date="2017-12" db="EMBL/GenBank/DDBJ databases">
        <title>Phylogenetic diversity of female urinary microbiome.</title>
        <authorList>
            <person name="Thomas-White K."/>
            <person name="Wolfe A.J."/>
        </authorList>
    </citation>
    <scope>NUCLEOTIDE SEQUENCE [LARGE SCALE GENOMIC DNA]</scope>
    <source>
        <strain evidence="11 12">UMB0018</strain>
    </source>
</reference>
<protein>
    <recommendedName>
        <fullName evidence="10">Fluoride-specific ion channel FluC</fullName>
    </recommendedName>
</protein>
<organism evidence="11 12">
    <name type="scientific">Schaalia odontolytica</name>
    <dbReference type="NCBI Taxonomy" id="1660"/>
    <lineage>
        <taxon>Bacteria</taxon>
        <taxon>Bacillati</taxon>
        <taxon>Actinomycetota</taxon>
        <taxon>Actinomycetes</taxon>
        <taxon>Actinomycetales</taxon>
        <taxon>Actinomycetaceae</taxon>
        <taxon>Schaalia</taxon>
    </lineage>
</organism>
<evidence type="ECO:0000256" key="5">
    <source>
        <dbReference type="ARBA" id="ARBA00023136"/>
    </source>
</evidence>
<evidence type="ECO:0000256" key="7">
    <source>
        <dbReference type="ARBA" id="ARBA00035120"/>
    </source>
</evidence>
<comment type="subcellular location">
    <subcellularLocation>
        <location evidence="1 10">Cell membrane</location>
        <topology evidence="1 10">Multi-pass membrane protein</topology>
    </subcellularLocation>
</comment>
<evidence type="ECO:0000256" key="8">
    <source>
        <dbReference type="ARBA" id="ARBA00035585"/>
    </source>
</evidence>
<comment type="similarity">
    <text evidence="7 10">Belongs to the fluoride channel Fluc/FEX (TC 1.A.43) family.</text>
</comment>
<sequence length="154" mass="15424">MVSFRVPDWLAVFAGGVVGTAARAGLDEVAKASPVRGLFLSWSTLTVNAVGAFLLGALAAWVAGRLARGSGNAASLKTLKLLVGTGFAGAFTTYGTYIVASVGYVSLNGIAEAVSQSLGLLALGGACAWAGMRVGEWTCGRSGSRPVASEGDPA</sequence>
<comment type="catalytic activity">
    <reaction evidence="8">
        <text>fluoride(in) = fluoride(out)</text>
        <dbReference type="Rhea" id="RHEA:76159"/>
        <dbReference type="ChEBI" id="CHEBI:17051"/>
    </reaction>
    <physiologicalReaction direction="left-to-right" evidence="8">
        <dbReference type="Rhea" id="RHEA:76160"/>
    </physiologicalReaction>
</comment>
<dbReference type="Proteomes" id="UP000234198">
    <property type="component" value="Unassembled WGS sequence"/>
</dbReference>
<evidence type="ECO:0000313" key="12">
    <source>
        <dbReference type="Proteomes" id="UP000234198"/>
    </source>
</evidence>
<evidence type="ECO:0000256" key="2">
    <source>
        <dbReference type="ARBA" id="ARBA00022475"/>
    </source>
</evidence>
<dbReference type="GO" id="GO:0062054">
    <property type="term" value="F:fluoride channel activity"/>
    <property type="evidence" value="ECO:0007669"/>
    <property type="project" value="UniProtKB-UniRule"/>
</dbReference>
<keyword evidence="10" id="KW-0406">Ion transport</keyword>
<dbReference type="GO" id="GO:0140114">
    <property type="term" value="P:cellular detoxification of fluoride"/>
    <property type="evidence" value="ECO:0007669"/>
    <property type="project" value="UniProtKB-UniRule"/>
</dbReference>
<proteinExistence type="inferred from homology"/>
<keyword evidence="10" id="KW-0479">Metal-binding</keyword>
<keyword evidence="3 10" id="KW-0812">Transmembrane</keyword>
<gene>
    <name evidence="10" type="primary">fluC</name>
    <name evidence="10" type="synonym">crcB</name>
    <name evidence="11" type="ORF">CYJ22_09050</name>
</gene>
<dbReference type="GO" id="GO:0005886">
    <property type="term" value="C:plasma membrane"/>
    <property type="evidence" value="ECO:0007669"/>
    <property type="project" value="UniProtKB-SubCell"/>
</dbReference>
<keyword evidence="5 10" id="KW-0472">Membrane</keyword>
<dbReference type="InterPro" id="IPR003691">
    <property type="entry name" value="FluC"/>
</dbReference>
<dbReference type="EMBL" id="PKKM01000014">
    <property type="protein sequence ID" value="PKY63794.1"/>
    <property type="molecule type" value="Genomic_DNA"/>
</dbReference>
<feature type="transmembrane region" description="Helical" evidence="10">
    <location>
        <begin position="39"/>
        <end position="61"/>
    </location>
</feature>
<comment type="activity regulation">
    <text evidence="10">Na(+) is not transported, but it plays an essential structural role and its presence is essential for fluoride channel function.</text>
</comment>
<keyword evidence="10" id="KW-0915">Sodium</keyword>
<dbReference type="HAMAP" id="MF_00454">
    <property type="entry name" value="FluC"/>
    <property type="match status" value="1"/>
</dbReference>
<feature type="binding site" evidence="10">
    <location>
        <position position="89"/>
    </location>
    <ligand>
        <name>Na(+)</name>
        <dbReference type="ChEBI" id="CHEBI:29101"/>
        <note>structural</note>
    </ligand>
</feature>
<name>A0A2I1HY41_9ACTO</name>
<evidence type="ECO:0000313" key="11">
    <source>
        <dbReference type="EMBL" id="PKY63794.1"/>
    </source>
</evidence>
<accession>A0A2I1HY41</accession>
<comment type="caution">
    <text evidence="11">The sequence shown here is derived from an EMBL/GenBank/DDBJ whole genome shotgun (WGS) entry which is preliminary data.</text>
</comment>
<feature type="transmembrane region" description="Helical" evidence="10">
    <location>
        <begin position="113"/>
        <end position="132"/>
    </location>
</feature>
<dbReference type="GO" id="GO:0046872">
    <property type="term" value="F:metal ion binding"/>
    <property type="evidence" value="ECO:0007669"/>
    <property type="project" value="UniProtKB-KW"/>
</dbReference>
<keyword evidence="2 10" id="KW-1003">Cell membrane</keyword>
<evidence type="ECO:0000256" key="3">
    <source>
        <dbReference type="ARBA" id="ARBA00022692"/>
    </source>
</evidence>
<keyword evidence="6 10" id="KW-0407">Ion channel</keyword>
<comment type="function">
    <text evidence="9 10">Fluoride-specific ion channel. Important for reducing fluoride concentration in the cell, thus reducing its toxicity.</text>
</comment>
<keyword evidence="10" id="KW-0813">Transport</keyword>
<dbReference type="RefSeq" id="WP_101602374.1">
    <property type="nucleotide sequence ID" value="NZ_PKKM01000014.1"/>
</dbReference>
<evidence type="ECO:0000256" key="6">
    <source>
        <dbReference type="ARBA" id="ARBA00023303"/>
    </source>
</evidence>
<evidence type="ECO:0000256" key="4">
    <source>
        <dbReference type="ARBA" id="ARBA00022989"/>
    </source>
</evidence>
<feature type="transmembrane region" description="Helical" evidence="10">
    <location>
        <begin position="81"/>
        <end position="107"/>
    </location>
</feature>
<evidence type="ECO:0000256" key="9">
    <source>
        <dbReference type="ARBA" id="ARBA00049940"/>
    </source>
</evidence>
<dbReference type="Pfam" id="PF02537">
    <property type="entry name" value="CRCB"/>
    <property type="match status" value="1"/>
</dbReference>
<feature type="binding site" evidence="10">
    <location>
        <position position="92"/>
    </location>
    <ligand>
        <name>Na(+)</name>
        <dbReference type="ChEBI" id="CHEBI:29101"/>
        <note>structural</note>
    </ligand>
</feature>